<evidence type="ECO:0000256" key="4">
    <source>
        <dbReference type="SAM" id="MobiDB-lite"/>
    </source>
</evidence>
<dbReference type="GO" id="GO:0008270">
    <property type="term" value="F:zinc ion binding"/>
    <property type="evidence" value="ECO:0007669"/>
    <property type="project" value="InterPro"/>
</dbReference>
<evidence type="ECO:0000259" key="5">
    <source>
        <dbReference type="Pfam" id="PF04082"/>
    </source>
</evidence>
<accession>A0A135TCH9</accession>
<comment type="caution">
    <text evidence="6">The sequence shown here is derived from an EMBL/GenBank/DDBJ whole genome shotgun (WGS) entry which is preliminary data.</text>
</comment>
<feature type="region of interest" description="Disordered" evidence="4">
    <location>
        <begin position="1"/>
        <end position="36"/>
    </location>
</feature>
<evidence type="ECO:0000256" key="3">
    <source>
        <dbReference type="ARBA" id="ARBA00023242"/>
    </source>
</evidence>
<dbReference type="GO" id="GO:0005634">
    <property type="term" value="C:nucleus"/>
    <property type="evidence" value="ECO:0007669"/>
    <property type="project" value="TreeGrafter"/>
</dbReference>
<dbReference type="Proteomes" id="UP000070121">
    <property type="component" value="Unassembled WGS sequence"/>
</dbReference>
<dbReference type="PANTHER" id="PTHR47424:SF12">
    <property type="entry name" value="TRANSCRIPTION FACTOR ASQA"/>
    <property type="match status" value="1"/>
</dbReference>
<feature type="compositionally biased region" description="Low complexity" evidence="4">
    <location>
        <begin position="1"/>
        <end position="12"/>
    </location>
</feature>
<dbReference type="GO" id="GO:0006351">
    <property type="term" value="P:DNA-templated transcription"/>
    <property type="evidence" value="ECO:0007669"/>
    <property type="project" value="InterPro"/>
</dbReference>
<evidence type="ECO:0000313" key="7">
    <source>
        <dbReference type="Proteomes" id="UP000070121"/>
    </source>
</evidence>
<gene>
    <name evidence="6" type="ORF">CSAL01_01988</name>
</gene>
<reference evidence="6 7" key="1">
    <citation type="submission" date="2014-02" db="EMBL/GenBank/DDBJ databases">
        <title>The genome sequence of Colletotrichum salicis CBS 607.94.</title>
        <authorList>
            <person name="Baroncelli R."/>
            <person name="Thon M.R."/>
        </authorList>
    </citation>
    <scope>NUCLEOTIDE SEQUENCE [LARGE SCALE GENOMIC DNA]</scope>
    <source>
        <strain evidence="6 7">CBS 607.94</strain>
    </source>
</reference>
<name>A0A135TCH9_9PEZI</name>
<keyword evidence="3" id="KW-0539">Nucleus</keyword>
<proteinExistence type="predicted"/>
<dbReference type="CDD" id="cd12148">
    <property type="entry name" value="fungal_TF_MHR"/>
    <property type="match status" value="1"/>
</dbReference>
<evidence type="ECO:0000256" key="1">
    <source>
        <dbReference type="ARBA" id="ARBA00023015"/>
    </source>
</evidence>
<dbReference type="PANTHER" id="PTHR47424">
    <property type="entry name" value="REGULATORY PROTEIN GAL4"/>
    <property type="match status" value="1"/>
</dbReference>
<dbReference type="GO" id="GO:0000435">
    <property type="term" value="P:positive regulation of transcription from RNA polymerase II promoter by galactose"/>
    <property type="evidence" value="ECO:0007669"/>
    <property type="project" value="TreeGrafter"/>
</dbReference>
<protein>
    <recommendedName>
        <fullName evidence="5">Xylanolytic transcriptional activator regulatory domain-containing protein</fullName>
    </recommendedName>
</protein>
<keyword evidence="7" id="KW-1185">Reference proteome</keyword>
<dbReference type="InterPro" id="IPR051127">
    <property type="entry name" value="Fungal_SecMet_Regulators"/>
</dbReference>
<keyword evidence="1" id="KW-0805">Transcription regulation</keyword>
<feature type="domain" description="Xylanolytic transcriptional activator regulatory" evidence="5">
    <location>
        <begin position="46"/>
        <end position="187"/>
    </location>
</feature>
<dbReference type="EMBL" id="JFFI01002028">
    <property type="protein sequence ID" value="KXH45826.1"/>
    <property type="molecule type" value="Genomic_DNA"/>
</dbReference>
<dbReference type="GO" id="GO:0000981">
    <property type="term" value="F:DNA-binding transcription factor activity, RNA polymerase II-specific"/>
    <property type="evidence" value="ECO:0007669"/>
    <property type="project" value="TreeGrafter"/>
</dbReference>
<feature type="compositionally biased region" description="Basic and acidic residues" evidence="4">
    <location>
        <begin position="13"/>
        <end position="28"/>
    </location>
</feature>
<dbReference type="Pfam" id="PF04082">
    <property type="entry name" value="Fungal_trans"/>
    <property type="match status" value="1"/>
</dbReference>
<sequence>MLNPNSSNNLLNEPKRIQSPDIRVRGELPSHGASSYSRPMQEEFFLDMYWQSYHTSVFPILDETEFRRYYRSLCLTQSSTSTRQPSAIVDIVLAICIQMGFSSQPALRRRFSPDPADATIAGRLYYIRSQHLLAYELENPTLSTLQCQLLSAVYLCSSTFHNMSDSACSAAVHTAYMLGLHLAPPDKIGIKYGRPFSLRQEPSLSDLPEDDLNVAAEAGSDPSALGNNLSWLTFHREHARLFCVARAAYTQLYGTQTGESAVSRVLGQLSMSSDHEETVKSAVRLLEDWSAGVPEELQVQRVGSGCGLSTIPAALEPDPFSPLWLERQRLLLELTYHNICVTLFRLFISFSTAPVSPLVEQMTLRCAQHAMAVTNILHQVVTSSSTLTGWHEAFKWQWNAAMKLVGFVLASGPVESASLARESIELSIVVLEDFANGMVVAAKAVDVVRKVIVKLDDVLQATGMNTSSTGNEIGRTLGASAEPGSLRPGAHVNYTPLSMDVEVEFANPTDLSVQDILSMASNVDQYAEPHMLWPDIYM</sequence>
<dbReference type="OrthoDB" id="2283488at2759"/>
<dbReference type="AlphaFoldDB" id="A0A135TCH9"/>
<evidence type="ECO:0000256" key="2">
    <source>
        <dbReference type="ARBA" id="ARBA00023163"/>
    </source>
</evidence>
<keyword evidence="2" id="KW-0804">Transcription</keyword>
<dbReference type="InterPro" id="IPR007219">
    <property type="entry name" value="XnlR_reg_dom"/>
</dbReference>
<organism evidence="6 7">
    <name type="scientific">Colletotrichum salicis</name>
    <dbReference type="NCBI Taxonomy" id="1209931"/>
    <lineage>
        <taxon>Eukaryota</taxon>
        <taxon>Fungi</taxon>
        <taxon>Dikarya</taxon>
        <taxon>Ascomycota</taxon>
        <taxon>Pezizomycotina</taxon>
        <taxon>Sordariomycetes</taxon>
        <taxon>Hypocreomycetidae</taxon>
        <taxon>Glomerellales</taxon>
        <taxon>Glomerellaceae</taxon>
        <taxon>Colletotrichum</taxon>
        <taxon>Colletotrichum acutatum species complex</taxon>
    </lineage>
</organism>
<dbReference type="GO" id="GO:0000978">
    <property type="term" value="F:RNA polymerase II cis-regulatory region sequence-specific DNA binding"/>
    <property type="evidence" value="ECO:0007669"/>
    <property type="project" value="TreeGrafter"/>
</dbReference>
<evidence type="ECO:0000313" key="6">
    <source>
        <dbReference type="EMBL" id="KXH45826.1"/>
    </source>
</evidence>